<feature type="compositionally biased region" description="Basic residues" evidence="1">
    <location>
        <begin position="48"/>
        <end position="58"/>
    </location>
</feature>
<evidence type="ECO:0000313" key="2">
    <source>
        <dbReference type="EMBL" id="KAG8375748.1"/>
    </source>
</evidence>
<organism evidence="2 3">
    <name type="scientific">Buddleja alternifolia</name>
    <dbReference type="NCBI Taxonomy" id="168488"/>
    <lineage>
        <taxon>Eukaryota</taxon>
        <taxon>Viridiplantae</taxon>
        <taxon>Streptophyta</taxon>
        <taxon>Embryophyta</taxon>
        <taxon>Tracheophyta</taxon>
        <taxon>Spermatophyta</taxon>
        <taxon>Magnoliopsida</taxon>
        <taxon>eudicotyledons</taxon>
        <taxon>Gunneridae</taxon>
        <taxon>Pentapetalae</taxon>
        <taxon>asterids</taxon>
        <taxon>lamiids</taxon>
        <taxon>Lamiales</taxon>
        <taxon>Scrophulariaceae</taxon>
        <taxon>Buddlejeae</taxon>
        <taxon>Buddleja</taxon>
    </lineage>
</organism>
<dbReference type="EMBL" id="WHWC01000010">
    <property type="protein sequence ID" value="KAG8375748.1"/>
    <property type="molecule type" value="Genomic_DNA"/>
</dbReference>
<feature type="compositionally biased region" description="Polar residues" evidence="1">
    <location>
        <begin position="157"/>
        <end position="166"/>
    </location>
</feature>
<accession>A0AAV6WZK1</accession>
<protein>
    <submittedName>
        <fullName evidence="2">Uncharacterized protein</fullName>
    </submittedName>
</protein>
<evidence type="ECO:0000313" key="3">
    <source>
        <dbReference type="Proteomes" id="UP000826271"/>
    </source>
</evidence>
<feature type="region of interest" description="Disordered" evidence="1">
    <location>
        <begin position="541"/>
        <end position="560"/>
    </location>
</feature>
<proteinExistence type="predicted"/>
<gene>
    <name evidence="2" type="ORF">BUALT_Bualt10G0132600</name>
</gene>
<comment type="caution">
    <text evidence="2">The sequence shown here is derived from an EMBL/GenBank/DDBJ whole genome shotgun (WGS) entry which is preliminary data.</text>
</comment>
<sequence length="560" mass="62439">MNLNEKNKLRRVKLEQKNPEQRREELLYRKAVYAKKNSQERQEELSRRRSSYAKKKIGVLRDENDFAPSHDPSGNAGQPPDGVPHDITMNQLRLKELNNKDGSSSHSGQLNINVLATSSDYQGTLERQEELSRRRSSYAKKKIGVLRDENDFAPSHPSGNAGQSSPDGVPHDITMNQLRLKELNNKDGSSSHSGQLNINVLATSSDYQGISLGSTSTSGVFIDPPIPDTLKLNAWKSKNAITLRSISKSKDYMANANTVVATDSLQMMDINGAIDAPKGTNQFLNDVDDSLKDQPHVFVIRKKLMTRNGTDHDQYVILDVLLENDDTLDEGIADLAHESASKGKVTVSSMQLIDEDDWATDVRVHIEEPSKLSKVNPTHVSSTKTKAPVEIPRKSSKVNYTRKLSKVNSASVSSSKTKGKSIACRRENSAYQSIDDDSFTLIGGVFEVKKKPRLSFVQWHKQVVVKKKAPTEIPLKTYKVNSARKLSKVNSAPVSSSKAKDDISGSVEIVTKSCKTKFVDDDAEDYPRRSSRKVKRRLFYGDESGEDDQPIINCIKRKRD</sequence>
<feature type="compositionally biased region" description="Basic and acidic residues" evidence="1">
    <location>
        <begin position="12"/>
        <end position="28"/>
    </location>
</feature>
<feature type="compositionally biased region" description="Basic and acidic residues" evidence="1">
    <location>
        <begin position="37"/>
        <end position="47"/>
    </location>
</feature>
<feature type="region of interest" description="Disordered" evidence="1">
    <location>
        <begin position="1"/>
        <end position="86"/>
    </location>
</feature>
<reference evidence="2" key="1">
    <citation type="submission" date="2019-10" db="EMBL/GenBank/DDBJ databases">
        <authorList>
            <person name="Zhang R."/>
            <person name="Pan Y."/>
            <person name="Wang J."/>
            <person name="Ma R."/>
            <person name="Yu S."/>
        </authorList>
    </citation>
    <scope>NUCLEOTIDE SEQUENCE</scope>
    <source>
        <strain evidence="2">LA-IB0</strain>
        <tissue evidence="2">Leaf</tissue>
    </source>
</reference>
<dbReference type="AlphaFoldDB" id="A0AAV6WZK1"/>
<evidence type="ECO:0000256" key="1">
    <source>
        <dbReference type="SAM" id="MobiDB-lite"/>
    </source>
</evidence>
<name>A0AAV6WZK1_9LAMI</name>
<feature type="region of interest" description="Disordered" evidence="1">
    <location>
        <begin position="147"/>
        <end position="172"/>
    </location>
</feature>
<dbReference type="Proteomes" id="UP000826271">
    <property type="component" value="Unassembled WGS sequence"/>
</dbReference>
<keyword evidence="3" id="KW-1185">Reference proteome</keyword>